<dbReference type="PANTHER" id="PTHR31225:SF252">
    <property type="entry name" value="TERPENE SYNTHASE 12-RELATED"/>
    <property type="match status" value="1"/>
</dbReference>
<evidence type="ECO:0000313" key="7">
    <source>
        <dbReference type="Proteomes" id="UP001177140"/>
    </source>
</evidence>
<gene>
    <name evidence="6" type="ORF">MKW94_006691</name>
</gene>
<sequence>MAFHCDHLLIPNTRLNMHDQVGHVASSGASTKHPKARRSANYRPNIWDHKFVQSLSSDFKCGIHADRVEKLKKDVRGMFAEASGSESSLELIDTIQRLGLDYHFPGEIKSALDTIFMESHNIYHDYQDDLSIRALRFRLLRQHGYEVCQDVFKRFKEESYKNDRMDVQGMLSLYETSFYACEDEEILNQIQEFTTRHLMDYMNEGNDDDKIHSRLGNIRHEISHSLELPSLWRVPRMEVRWCIEMYQMKQDIAPSLLEFAKLDFNMVQATYQEDLKYASRWGRDMGLDEILSFARNRLAECFFWCTGLKSEPKFGNMRRQLTQVGYLVAIIDDVYDVYGSLEELKLFTEAVERWDINTVENLPQYLKICFLALYNTVNGMGYEILKKDALDVIPYLKKTWAEFCKALLVEATWYYSEYMPTLEEYTKNGSISVAGPLVSLHAHCLSGDYEITKEALECMDNNQHSDVTYWASVIFRLANDLGTSKDEVERGDAPSSIQCYMHQTGVSECIAREHIKHLISLSWKKMNNTLSSRSGYLPSSFMINTAQNLARTSLYMYQHGDGFSIPHRETKHRIASIIVEPIPVEGIAI</sequence>
<reference evidence="6" key="1">
    <citation type="submission" date="2022-03" db="EMBL/GenBank/DDBJ databases">
        <title>A functionally conserved STORR gene fusion in Papaver species that diverged 16.8 million years ago.</title>
        <authorList>
            <person name="Catania T."/>
        </authorList>
    </citation>
    <scope>NUCLEOTIDE SEQUENCE</scope>
    <source>
        <strain evidence="6">S-191538</strain>
    </source>
</reference>
<dbReference type="PANTHER" id="PTHR31225">
    <property type="entry name" value="OS04G0344100 PROTEIN-RELATED"/>
    <property type="match status" value="1"/>
</dbReference>
<comment type="caution">
    <text evidence="6">The sequence shown here is derived from an EMBL/GenBank/DDBJ whole genome shotgun (WGS) entry which is preliminary data.</text>
</comment>
<evidence type="ECO:0000259" key="4">
    <source>
        <dbReference type="Pfam" id="PF01397"/>
    </source>
</evidence>
<accession>A0AA41RZ63</accession>
<comment type="cofactor">
    <cofactor evidence="1">
        <name>Mg(2+)</name>
        <dbReference type="ChEBI" id="CHEBI:18420"/>
    </cofactor>
</comment>
<dbReference type="FunFam" id="1.10.600.10:FF:000007">
    <property type="entry name" value="Isoprene synthase, chloroplastic"/>
    <property type="match status" value="1"/>
</dbReference>
<dbReference type="InterPro" id="IPR008930">
    <property type="entry name" value="Terpenoid_cyclase/PrenylTrfase"/>
</dbReference>
<evidence type="ECO:0000256" key="1">
    <source>
        <dbReference type="ARBA" id="ARBA00001946"/>
    </source>
</evidence>
<dbReference type="Gene3D" id="1.10.600.10">
    <property type="entry name" value="Farnesyl Diphosphate Synthase"/>
    <property type="match status" value="1"/>
</dbReference>
<feature type="domain" description="Terpene synthase N-terminal" evidence="4">
    <location>
        <begin position="46"/>
        <end position="226"/>
    </location>
</feature>
<dbReference type="SFLD" id="SFLDS00005">
    <property type="entry name" value="Isoprenoid_Synthase_Type_I"/>
    <property type="match status" value="1"/>
</dbReference>
<keyword evidence="3" id="KW-0460">Magnesium</keyword>
<dbReference type="GO" id="GO:0010333">
    <property type="term" value="F:terpene synthase activity"/>
    <property type="evidence" value="ECO:0007669"/>
    <property type="project" value="InterPro"/>
</dbReference>
<evidence type="ECO:0000259" key="5">
    <source>
        <dbReference type="Pfam" id="PF03936"/>
    </source>
</evidence>
<dbReference type="Gene3D" id="1.50.10.130">
    <property type="entry name" value="Terpene synthase, N-terminal domain"/>
    <property type="match status" value="1"/>
</dbReference>
<dbReference type="Pfam" id="PF03936">
    <property type="entry name" value="Terpene_synth_C"/>
    <property type="match status" value="1"/>
</dbReference>
<dbReference type="InterPro" id="IPR008949">
    <property type="entry name" value="Isoprenoid_synthase_dom_sf"/>
</dbReference>
<keyword evidence="2" id="KW-0479">Metal-binding</keyword>
<dbReference type="InterPro" id="IPR001906">
    <property type="entry name" value="Terpene_synth_N"/>
</dbReference>
<evidence type="ECO:0000313" key="6">
    <source>
        <dbReference type="EMBL" id="MCL7025810.1"/>
    </source>
</evidence>
<keyword evidence="7" id="KW-1185">Reference proteome</keyword>
<dbReference type="InterPro" id="IPR036965">
    <property type="entry name" value="Terpene_synth_N_sf"/>
</dbReference>
<dbReference type="InterPro" id="IPR034741">
    <property type="entry name" value="Terpene_cyclase-like_1_C"/>
</dbReference>
<dbReference type="GO" id="GO:0000287">
    <property type="term" value="F:magnesium ion binding"/>
    <property type="evidence" value="ECO:0007669"/>
    <property type="project" value="InterPro"/>
</dbReference>
<proteinExistence type="predicted"/>
<dbReference type="SUPFAM" id="SSF48239">
    <property type="entry name" value="Terpenoid cyclases/Protein prenyltransferases"/>
    <property type="match status" value="1"/>
</dbReference>
<dbReference type="Pfam" id="PF01397">
    <property type="entry name" value="Terpene_synth"/>
    <property type="match status" value="1"/>
</dbReference>
<dbReference type="EMBL" id="JAJJMA010049334">
    <property type="protein sequence ID" value="MCL7025810.1"/>
    <property type="molecule type" value="Genomic_DNA"/>
</dbReference>
<evidence type="ECO:0000256" key="2">
    <source>
        <dbReference type="ARBA" id="ARBA00022723"/>
    </source>
</evidence>
<dbReference type="CDD" id="cd00684">
    <property type="entry name" value="Terpene_cyclase_plant_C1"/>
    <property type="match status" value="1"/>
</dbReference>
<dbReference type="SUPFAM" id="SSF48576">
    <property type="entry name" value="Terpenoid synthases"/>
    <property type="match status" value="1"/>
</dbReference>
<name>A0AA41RZ63_PAPNU</name>
<dbReference type="GO" id="GO:0016102">
    <property type="term" value="P:diterpenoid biosynthetic process"/>
    <property type="evidence" value="ECO:0007669"/>
    <property type="project" value="InterPro"/>
</dbReference>
<dbReference type="AlphaFoldDB" id="A0AA41RZ63"/>
<dbReference type="Proteomes" id="UP001177140">
    <property type="component" value="Unassembled WGS sequence"/>
</dbReference>
<dbReference type="InterPro" id="IPR005630">
    <property type="entry name" value="Terpene_synthase_metal-bd"/>
</dbReference>
<dbReference type="InterPro" id="IPR044814">
    <property type="entry name" value="Terpene_cyclase_plant_C1"/>
</dbReference>
<organism evidence="6 7">
    <name type="scientific">Papaver nudicaule</name>
    <name type="common">Iceland poppy</name>
    <dbReference type="NCBI Taxonomy" id="74823"/>
    <lineage>
        <taxon>Eukaryota</taxon>
        <taxon>Viridiplantae</taxon>
        <taxon>Streptophyta</taxon>
        <taxon>Embryophyta</taxon>
        <taxon>Tracheophyta</taxon>
        <taxon>Spermatophyta</taxon>
        <taxon>Magnoliopsida</taxon>
        <taxon>Ranunculales</taxon>
        <taxon>Papaveraceae</taxon>
        <taxon>Papaveroideae</taxon>
        <taxon>Papaver</taxon>
    </lineage>
</organism>
<dbReference type="InterPro" id="IPR050148">
    <property type="entry name" value="Terpene_synthase-like"/>
</dbReference>
<dbReference type="SFLD" id="SFLDG01019">
    <property type="entry name" value="Terpene_Cyclase_Like_1_C_Termi"/>
    <property type="match status" value="1"/>
</dbReference>
<protein>
    <submittedName>
        <fullName evidence="6">Uncharacterized protein</fullName>
    </submittedName>
</protein>
<evidence type="ECO:0000256" key="3">
    <source>
        <dbReference type="ARBA" id="ARBA00022842"/>
    </source>
</evidence>
<feature type="domain" description="Terpene synthase metal-binding" evidence="5">
    <location>
        <begin position="284"/>
        <end position="525"/>
    </location>
</feature>